<dbReference type="PANTHER" id="PTHR12302">
    <property type="entry name" value="EBNA2 BINDING PROTEIN P100"/>
    <property type="match status" value="1"/>
</dbReference>
<dbReference type="PROSITE" id="PS50830">
    <property type="entry name" value="TNASE_3"/>
    <property type="match status" value="1"/>
</dbReference>
<dbReference type="PROSITE" id="PS51257">
    <property type="entry name" value="PROKAR_LIPOPROTEIN"/>
    <property type="match status" value="1"/>
</dbReference>
<evidence type="ECO:0000259" key="4">
    <source>
        <dbReference type="PROSITE" id="PS50830"/>
    </source>
</evidence>
<keyword evidence="1" id="KW-0540">Nuclease</keyword>
<dbReference type="PaxDb" id="572546-Arcpr_0560"/>
<name>D2RH50_ARCPA</name>
<dbReference type="SMART" id="SM00318">
    <property type="entry name" value="SNc"/>
    <property type="match status" value="1"/>
</dbReference>
<dbReference type="PROSITE" id="PS01284">
    <property type="entry name" value="TNASE_2"/>
    <property type="match status" value="1"/>
</dbReference>
<dbReference type="InterPro" id="IPR035437">
    <property type="entry name" value="SNase_OB-fold_sf"/>
</dbReference>
<dbReference type="SUPFAM" id="SSF50199">
    <property type="entry name" value="Staphylococcal nuclease"/>
    <property type="match status" value="1"/>
</dbReference>
<dbReference type="GeneID" id="8739219"/>
<dbReference type="InterPro" id="IPR002071">
    <property type="entry name" value="Thermonucl_AS"/>
</dbReference>
<dbReference type="STRING" id="572546.Arcpr_0560"/>
<dbReference type="KEGG" id="apo:Arcpr_0560"/>
<dbReference type="PROSITE" id="PS01123">
    <property type="entry name" value="TNASE_1"/>
    <property type="match status" value="1"/>
</dbReference>
<dbReference type="RefSeq" id="WP_012939961.1">
    <property type="nucleotide sequence ID" value="NC_013741.1"/>
</dbReference>
<proteinExistence type="predicted"/>
<dbReference type="Proteomes" id="UP000001901">
    <property type="component" value="Chromosome"/>
</dbReference>
<dbReference type="eggNOG" id="arCOG03192">
    <property type="taxonomic scope" value="Archaea"/>
</dbReference>
<keyword evidence="6" id="KW-1185">Reference proteome</keyword>
<keyword evidence="3" id="KW-0378">Hydrolase</keyword>
<reference evidence="5 6" key="1">
    <citation type="journal article" date="2010" name="Stand. Genomic Sci.">
        <title>Complete genome sequence of Archaeoglobus profundus type strain (AV18).</title>
        <authorList>
            <person name="von Jan M."/>
            <person name="Lapidus A."/>
            <person name="Del Rio T.G."/>
            <person name="Copeland A."/>
            <person name="Tice H."/>
            <person name="Cheng J.F."/>
            <person name="Lucas S."/>
            <person name="Chen F."/>
            <person name="Nolan M."/>
            <person name="Goodwin L."/>
            <person name="Han C."/>
            <person name="Pitluck S."/>
            <person name="Liolios K."/>
            <person name="Ivanova N."/>
            <person name="Mavromatis K."/>
            <person name="Ovchinnikova G."/>
            <person name="Chertkov O."/>
            <person name="Pati A."/>
            <person name="Chen A."/>
            <person name="Palaniappan K."/>
            <person name="Land M."/>
            <person name="Hauser L."/>
            <person name="Chang Y.J."/>
            <person name="Jeffries C.D."/>
            <person name="Saunders E."/>
            <person name="Brettin T."/>
            <person name="Detter J.C."/>
            <person name="Chain P."/>
            <person name="Eichinger K."/>
            <person name="Huber H."/>
            <person name="Spring S."/>
            <person name="Rohde M."/>
            <person name="Goker M."/>
            <person name="Wirth R."/>
            <person name="Woyke T."/>
            <person name="Bristow J."/>
            <person name="Eisen J.A."/>
            <person name="Markowitz V."/>
            <person name="Hugenholtz P."/>
            <person name="Kyrpides N.C."/>
            <person name="Klenk H.P."/>
        </authorList>
    </citation>
    <scope>NUCLEOTIDE SEQUENCE [LARGE SCALE GENOMIC DNA]</scope>
    <source>
        <strain evidence="6">DSM 5631 / JCM 9629 / NBRC 100127 / Av18</strain>
    </source>
</reference>
<gene>
    <name evidence="5" type="ordered locus">Arcpr_0560</name>
</gene>
<sequence length="167" mass="19402">MRLLHLTVILALVFLGCLEYERVEKGVVVDVVDGDTIIVKIDGKIEKVRLIGVDTPEIKAEQNKPYEYDNITNLTLLAEWGLKAKEFAESYLDNKNVTLEFDPMTGYRDRYGRLLAYVYVNGTDFNALLLKEGYARVYVTKFKKLEYYLKLQEIAMKERRGLWKYAS</sequence>
<accession>D2RH50</accession>
<evidence type="ECO:0000256" key="3">
    <source>
        <dbReference type="ARBA" id="ARBA00022801"/>
    </source>
</evidence>
<organism evidence="5 6">
    <name type="scientific">Archaeoglobus profundus (strain DSM 5631 / JCM 9629 / NBRC 100127 / Av18)</name>
    <dbReference type="NCBI Taxonomy" id="572546"/>
    <lineage>
        <taxon>Archaea</taxon>
        <taxon>Methanobacteriati</taxon>
        <taxon>Methanobacteriota</taxon>
        <taxon>Archaeoglobi</taxon>
        <taxon>Archaeoglobales</taxon>
        <taxon>Archaeoglobaceae</taxon>
        <taxon>Archaeoglobus</taxon>
    </lineage>
</organism>
<evidence type="ECO:0000256" key="2">
    <source>
        <dbReference type="ARBA" id="ARBA00022759"/>
    </source>
</evidence>
<dbReference type="GO" id="GO:0003676">
    <property type="term" value="F:nucleic acid binding"/>
    <property type="evidence" value="ECO:0007669"/>
    <property type="project" value="InterPro"/>
</dbReference>
<dbReference type="GO" id="GO:0016787">
    <property type="term" value="F:hydrolase activity"/>
    <property type="evidence" value="ECO:0007669"/>
    <property type="project" value="UniProtKB-KW"/>
</dbReference>
<dbReference type="OrthoDB" id="3327at2157"/>
<protein>
    <submittedName>
        <fullName evidence="5">Nuclease (SNase domain protein)</fullName>
    </submittedName>
</protein>
<dbReference type="HOGENOM" id="CLU_046484_5_3_2"/>
<evidence type="ECO:0000313" key="5">
    <source>
        <dbReference type="EMBL" id="ADB57625.1"/>
    </source>
</evidence>
<dbReference type="AlphaFoldDB" id="D2RH50"/>
<dbReference type="InterPro" id="IPR016071">
    <property type="entry name" value="Staphylococal_nuclease_OB-fold"/>
</dbReference>
<dbReference type="Pfam" id="PF00565">
    <property type="entry name" value="SNase"/>
    <property type="match status" value="1"/>
</dbReference>
<feature type="domain" description="TNase-like" evidence="4">
    <location>
        <begin position="22"/>
        <end position="165"/>
    </location>
</feature>
<keyword evidence="2" id="KW-0255">Endonuclease</keyword>
<evidence type="ECO:0000256" key="1">
    <source>
        <dbReference type="ARBA" id="ARBA00022722"/>
    </source>
</evidence>
<dbReference type="PANTHER" id="PTHR12302:SF3">
    <property type="entry name" value="SERINE_THREONINE-PROTEIN KINASE 31"/>
    <property type="match status" value="1"/>
</dbReference>
<evidence type="ECO:0000313" key="6">
    <source>
        <dbReference type="Proteomes" id="UP000001901"/>
    </source>
</evidence>
<dbReference type="Gene3D" id="2.40.50.90">
    <property type="match status" value="1"/>
</dbReference>
<dbReference type="EMBL" id="CP001857">
    <property type="protein sequence ID" value="ADB57625.1"/>
    <property type="molecule type" value="Genomic_DNA"/>
</dbReference>
<dbReference type="GO" id="GO:0004519">
    <property type="term" value="F:endonuclease activity"/>
    <property type="evidence" value="ECO:0007669"/>
    <property type="project" value="UniProtKB-KW"/>
</dbReference>